<evidence type="ECO:0000313" key="7">
    <source>
        <dbReference type="EMBL" id="KAK1755624.1"/>
    </source>
</evidence>
<feature type="region of interest" description="Disordered" evidence="5">
    <location>
        <begin position="29"/>
        <end position="78"/>
    </location>
</feature>
<keyword evidence="2" id="KW-0547">Nucleotide-binding</keyword>
<keyword evidence="3" id="KW-0460">Magnesium</keyword>
<dbReference type="InterPro" id="IPR027417">
    <property type="entry name" value="P-loop_NTPase"/>
</dbReference>
<feature type="compositionally biased region" description="Low complexity" evidence="5">
    <location>
        <begin position="32"/>
        <end position="45"/>
    </location>
</feature>
<dbReference type="AlphaFoldDB" id="A0AAJ0FBQ3"/>
<keyword evidence="1" id="KW-0479">Metal-binding</keyword>
<dbReference type="PANTHER" id="PTHR46498:SF1">
    <property type="entry name" value="GTP-BINDING PROTEIN 8"/>
    <property type="match status" value="1"/>
</dbReference>
<dbReference type="PANTHER" id="PTHR46498">
    <property type="entry name" value="GTP-BINDING PROTEIN 8"/>
    <property type="match status" value="1"/>
</dbReference>
<dbReference type="GO" id="GO:0005525">
    <property type="term" value="F:GTP binding"/>
    <property type="evidence" value="ECO:0007669"/>
    <property type="project" value="UniProtKB-KW"/>
</dbReference>
<dbReference type="InterPro" id="IPR052279">
    <property type="entry name" value="EngB_GTPase"/>
</dbReference>
<dbReference type="GO" id="GO:0005739">
    <property type="term" value="C:mitochondrion"/>
    <property type="evidence" value="ECO:0007669"/>
    <property type="project" value="TreeGrafter"/>
</dbReference>
<comment type="caution">
    <text evidence="7">The sequence shown here is derived from an EMBL/GenBank/DDBJ whole genome shotgun (WGS) entry which is preliminary data.</text>
</comment>
<reference evidence="7" key="1">
    <citation type="submission" date="2023-06" db="EMBL/GenBank/DDBJ databases">
        <title>Genome-scale phylogeny and comparative genomics of the fungal order Sordariales.</title>
        <authorList>
            <consortium name="Lawrence Berkeley National Laboratory"/>
            <person name="Hensen N."/>
            <person name="Bonometti L."/>
            <person name="Westerberg I."/>
            <person name="Brannstrom I.O."/>
            <person name="Guillou S."/>
            <person name="Cros-Aarteil S."/>
            <person name="Calhoun S."/>
            <person name="Haridas S."/>
            <person name="Kuo A."/>
            <person name="Mondo S."/>
            <person name="Pangilinan J."/>
            <person name="Riley R."/>
            <person name="Labutti K."/>
            <person name="Andreopoulos B."/>
            <person name="Lipzen A."/>
            <person name="Chen C."/>
            <person name="Yanf M."/>
            <person name="Daum C."/>
            <person name="Ng V."/>
            <person name="Clum A."/>
            <person name="Steindorff A."/>
            <person name="Ohm R."/>
            <person name="Martin F."/>
            <person name="Silar P."/>
            <person name="Natvig D."/>
            <person name="Lalanne C."/>
            <person name="Gautier V."/>
            <person name="Ament-Velasquez S.L."/>
            <person name="Kruys A."/>
            <person name="Hutchinson M.I."/>
            <person name="Powell A.J."/>
            <person name="Barry K."/>
            <person name="Miller A.N."/>
            <person name="Grigoriev I.V."/>
            <person name="Debuchy R."/>
            <person name="Gladieux P."/>
            <person name="Thoren M.H."/>
            <person name="Johannesson H."/>
        </authorList>
    </citation>
    <scope>NUCLEOTIDE SEQUENCE</scope>
    <source>
        <strain evidence="7">PSN4</strain>
    </source>
</reference>
<dbReference type="GO" id="GO:0016787">
    <property type="term" value="F:hydrolase activity"/>
    <property type="evidence" value="ECO:0007669"/>
    <property type="project" value="UniProtKB-KW"/>
</dbReference>
<dbReference type="Proteomes" id="UP001239445">
    <property type="component" value="Unassembled WGS sequence"/>
</dbReference>
<accession>A0AAJ0FBQ3</accession>
<dbReference type="Gene3D" id="3.40.50.300">
    <property type="entry name" value="P-loop containing nucleotide triphosphate hydrolases"/>
    <property type="match status" value="1"/>
</dbReference>
<evidence type="ECO:0000313" key="8">
    <source>
        <dbReference type="Proteomes" id="UP001239445"/>
    </source>
</evidence>
<sequence>MACPVNLLAMPPSLRWLTIRHSATITQHISARHASTTTGSSSSARPPKPPPPREPLSYLPTPSNNPSQSALPAPSPSSSALDAANTIFTHDRPKLLFTAARFLSLPFNTRIPEICILGRSNVGKSTLINALTGLGGLKAGTAHGVQARREGLAITSRKAGCTKTMNGYGFGRVRPDVLKAFLRDREAENKALEAQAGSMSRTERRELKKRPREAVPSCALVVVDMPGYGHASIKEWGVEIEKYLSRRAKAAVLLVDATVGLNEGDRMVLEMLKAHRVRTLVILTKGDKLLEKEAVRDKHGRGQKNGGLSGACVRVWAELRRMEGRHSQWTEGDGWEREIWVTGAGDRRNGPGLGVEGARWAICKLAGLVEDGRTFDAGSEDSPAEVEVVSFDDIVWAPAPSKEDNHIKA</sequence>
<protein>
    <submittedName>
        <fullName evidence="7">P-loop containing nucleoside triphosphate hydrolase protein</fullName>
    </submittedName>
</protein>
<feature type="domain" description="EngB-type G" evidence="6">
    <location>
        <begin position="110"/>
        <end position="325"/>
    </location>
</feature>
<gene>
    <name evidence="7" type="ORF">QBC47DRAFT_413374</name>
</gene>
<evidence type="ECO:0000256" key="1">
    <source>
        <dbReference type="ARBA" id="ARBA00022723"/>
    </source>
</evidence>
<dbReference type="Pfam" id="PF01926">
    <property type="entry name" value="MMR_HSR1"/>
    <property type="match status" value="1"/>
</dbReference>
<evidence type="ECO:0000256" key="3">
    <source>
        <dbReference type="ARBA" id="ARBA00022842"/>
    </source>
</evidence>
<organism evidence="7 8">
    <name type="scientific">Echria macrotheca</name>
    <dbReference type="NCBI Taxonomy" id="438768"/>
    <lineage>
        <taxon>Eukaryota</taxon>
        <taxon>Fungi</taxon>
        <taxon>Dikarya</taxon>
        <taxon>Ascomycota</taxon>
        <taxon>Pezizomycotina</taxon>
        <taxon>Sordariomycetes</taxon>
        <taxon>Sordariomycetidae</taxon>
        <taxon>Sordariales</taxon>
        <taxon>Schizotheciaceae</taxon>
        <taxon>Echria</taxon>
    </lineage>
</organism>
<dbReference type="PROSITE" id="PS51706">
    <property type="entry name" value="G_ENGB"/>
    <property type="match status" value="1"/>
</dbReference>
<dbReference type="GO" id="GO:0046872">
    <property type="term" value="F:metal ion binding"/>
    <property type="evidence" value="ECO:0007669"/>
    <property type="project" value="UniProtKB-KW"/>
</dbReference>
<evidence type="ECO:0000259" key="6">
    <source>
        <dbReference type="PROSITE" id="PS51706"/>
    </source>
</evidence>
<dbReference type="EMBL" id="MU839833">
    <property type="protein sequence ID" value="KAK1755624.1"/>
    <property type="molecule type" value="Genomic_DNA"/>
</dbReference>
<evidence type="ECO:0000256" key="2">
    <source>
        <dbReference type="ARBA" id="ARBA00022741"/>
    </source>
</evidence>
<dbReference type="InterPro" id="IPR006073">
    <property type="entry name" value="GTP-bd"/>
</dbReference>
<evidence type="ECO:0000256" key="4">
    <source>
        <dbReference type="ARBA" id="ARBA00023134"/>
    </source>
</evidence>
<keyword evidence="8" id="KW-1185">Reference proteome</keyword>
<keyword evidence="4" id="KW-0342">GTP-binding</keyword>
<name>A0AAJ0FBQ3_9PEZI</name>
<dbReference type="InterPro" id="IPR030393">
    <property type="entry name" value="G_ENGB_dom"/>
</dbReference>
<dbReference type="SUPFAM" id="SSF52540">
    <property type="entry name" value="P-loop containing nucleoside triphosphate hydrolases"/>
    <property type="match status" value="1"/>
</dbReference>
<proteinExistence type="predicted"/>
<evidence type="ECO:0000256" key="5">
    <source>
        <dbReference type="SAM" id="MobiDB-lite"/>
    </source>
</evidence>
<keyword evidence="7" id="KW-0378">Hydrolase</keyword>
<feature type="compositionally biased region" description="Low complexity" evidence="5">
    <location>
        <begin position="55"/>
        <end position="78"/>
    </location>
</feature>